<gene>
    <name evidence="6" type="ORF">GCM10009559_40770</name>
</gene>
<dbReference type="PROSITE" id="PS50977">
    <property type="entry name" value="HTH_TETR_2"/>
    <property type="match status" value="1"/>
</dbReference>
<dbReference type="Gene3D" id="1.10.357.10">
    <property type="entry name" value="Tetracycline Repressor, domain 2"/>
    <property type="match status" value="1"/>
</dbReference>
<dbReference type="InterPro" id="IPR050109">
    <property type="entry name" value="HTH-type_TetR-like_transc_reg"/>
</dbReference>
<comment type="caution">
    <text evidence="6">The sequence shown here is derived from an EMBL/GenBank/DDBJ whole genome shotgun (WGS) entry which is preliminary data.</text>
</comment>
<evidence type="ECO:0000313" key="7">
    <source>
        <dbReference type="Proteomes" id="UP001499967"/>
    </source>
</evidence>
<keyword evidence="7" id="KW-1185">Reference proteome</keyword>
<dbReference type="SUPFAM" id="SSF48498">
    <property type="entry name" value="Tetracyclin repressor-like, C-terminal domain"/>
    <property type="match status" value="1"/>
</dbReference>
<reference evidence="6 7" key="1">
    <citation type="journal article" date="2019" name="Int. J. Syst. Evol. Microbiol.">
        <title>The Global Catalogue of Microorganisms (GCM) 10K type strain sequencing project: providing services to taxonomists for standard genome sequencing and annotation.</title>
        <authorList>
            <consortium name="The Broad Institute Genomics Platform"/>
            <consortium name="The Broad Institute Genome Sequencing Center for Infectious Disease"/>
            <person name="Wu L."/>
            <person name="Ma J."/>
        </authorList>
    </citation>
    <scope>NUCLEOTIDE SEQUENCE [LARGE SCALE GENOMIC DNA]</scope>
    <source>
        <strain evidence="6 7">JCM 11117</strain>
    </source>
</reference>
<dbReference type="InterPro" id="IPR049445">
    <property type="entry name" value="TetR_SbtR-like_C"/>
</dbReference>
<dbReference type="PANTHER" id="PTHR30055">
    <property type="entry name" value="HTH-TYPE TRANSCRIPTIONAL REGULATOR RUTR"/>
    <property type="match status" value="1"/>
</dbReference>
<dbReference type="PANTHER" id="PTHR30055:SF234">
    <property type="entry name" value="HTH-TYPE TRANSCRIPTIONAL REGULATOR BETI"/>
    <property type="match status" value="1"/>
</dbReference>
<dbReference type="Pfam" id="PF21597">
    <property type="entry name" value="TetR_C_43"/>
    <property type="match status" value="1"/>
</dbReference>
<proteinExistence type="predicted"/>
<protein>
    <submittedName>
        <fullName evidence="6">TetR family transcriptional regulator</fullName>
    </submittedName>
</protein>
<dbReference type="InterPro" id="IPR036271">
    <property type="entry name" value="Tet_transcr_reg_TetR-rel_C_sf"/>
</dbReference>
<organism evidence="6 7">
    <name type="scientific">Pseudonocardia zijingensis</name>
    <dbReference type="NCBI Taxonomy" id="153376"/>
    <lineage>
        <taxon>Bacteria</taxon>
        <taxon>Bacillati</taxon>
        <taxon>Actinomycetota</taxon>
        <taxon>Actinomycetes</taxon>
        <taxon>Pseudonocardiales</taxon>
        <taxon>Pseudonocardiaceae</taxon>
        <taxon>Pseudonocardia</taxon>
    </lineage>
</organism>
<dbReference type="SUPFAM" id="SSF46689">
    <property type="entry name" value="Homeodomain-like"/>
    <property type="match status" value="1"/>
</dbReference>
<sequence length="180" mass="18962">MRADARRNRERLLEVARVACTSGRPLVLEDVARAAGVGIGTLYRHFPTREALVEAVFGAERAELCARAEQLLAGHEPVVALRAWMDCYADFVATKRGMAETLKVIITGDDGATARAREGLHAAVGGLLAAGVRTGELRAGVLPEDLVAALVGVLLATDDPEQVGRLFDLLVAGLRAPAAG</sequence>
<evidence type="ECO:0000256" key="1">
    <source>
        <dbReference type="ARBA" id="ARBA00023015"/>
    </source>
</evidence>
<evidence type="ECO:0000259" key="5">
    <source>
        <dbReference type="PROSITE" id="PS50977"/>
    </source>
</evidence>
<evidence type="ECO:0000256" key="2">
    <source>
        <dbReference type="ARBA" id="ARBA00023125"/>
    </source>
</evidence>
<name>A0ABN1QK98_9PSEU</name>
<evidence type="ECO:0000256" key="4">
    <source>
        <dbReference type="PROSITE-ProRule" id="PRU00335"/>
    </source>
</evidence>
<keyword evidence="3" id="KW-0804">Transcription</keyword>
<dbReference type="InterPro" id="IPR001647">
    <property type="entry name" value="HTH_TetR"/>
</dbReference>
<evidence type="ECO:0000256" key="3">
    <source>
        <dbReference type="ARBA" id="ARBA00023163"/>
    </source>
</evidence>
<feature type="DNA-binding region" description="H-T-H motif" evidence="4">
    <location>
        <begin position="27"/>
        <end position="46"/>
    </location>
</feature>
<dbReference type="Pfam" id="PF00440">
    <property type="entry name" value="TetR_N"/>
    <property type="match status" value="1"/>
</dbReference>
<evidence type="ECO:0000313" key="6">
    <source>
        <dbReference type="EMBL" id="GAA0943747.1"/>
    </source>
</evidence>
<dbReference type="InterPro" id="IPR009057">
    <property type="entry name" value="Homeodomain-like_sf"/>
</dbReference>
<accession>A0ABN1QK98</accession>
<dbReference type="Proteomes" id="UP001499967">
    <property type="component" value="Unassembled WGS sequence"/>
</dbReference>
<keyword evidence="1" id="KW-0805">Transcription regulation</keyword>
<keyword evidence="2 4" id="KW-0238">DNA-binding</keyword>
<feature type="domain" description="HTH tetR-type" evidence="5">
    <location>
        <begin position="6"/>
        <end position="64"/>
    </location>
</feature>
<dbReference type="RefSeq" id="WP_343943070.1">
    <property type="nucleotide sequence ID" value="NZ_BAAAHP010000113.1"/>
</dbReference>
<dbReference type="EMBL" id="BAAAHP010000113">
    <property type="protein sequence ID" value="GAA0943747.1"/>
    <property type="molecule type" value="Genomic_DNA"/>
</dbReference>